<dbReference type="EMBL" id="OZ034816">
    <property type="protein sequence ID" value="CAL1379324.1"/>
    <property type="molecule type" value="Genomic_DNA"/>
</dbReference>
<protein>
    <submittedName>
        <fullName evidence="1">Uncharacterized protein</fullName>
    </submittedName>
</protein>
<keyword evidence="2" id="KW-1185">Reference proteome</keyword>
<proteinExistence type="predicted"/>
<sequence>MRKSRADFAVMIHESWQRSSSRSKNVVFVIQLGKISISPWLLPREVRALSPPIHDCDLGLPGRDLQLEFAFFVPSCDLQLPGHDLQLPSPLLHL</sequence>
<name>A0AAV2E093_9ROSI</name>
<dbReference type="AlphaFoldDB" id="A0AAV2E093"/>
<dbReference type="Proteomes" id="UP001497516">
    <property type="component" value="Chromosome 3"/>
</dbReference>
<reference evidence="1 2" key="1">
    <citation type="submission" date="2024-04" db="EMBL/GenBank/DDBJ databases">
        <authorList>
            <person name="Fracassetti M."/>
        </authorList>
    </citation>
    <scope>NUCLEOTIDE SEQUENCE [LARGE SCALE GENOMIC DNA]</scope>
</reference>
<evidence type="ECO:0000313" key="2">
    <source>
        <dbReference type="Proteomes" id="UP001497516"/>
    </source>
</evidence>
<evidence type="ECO:0000313" key="1">
    <source>
        <dbReference type="EMBL" id="CAL1379324.1"/>
    </source>
</evidence>
<gene>
    <name evidence="1" type="ORF">LTRI10_LOCUS20851</name>
</gene>
<organism evidence="1 2">
    <name type="scientific">Linum trigynum</name>
    <dbReference type="NCBI Taxonomy" id="586398"/>
    <lineage>
        <taxon>Eukaryota</taxon>
        <taxon>Viridiplantae</taxon>
        <taxon>Streptophyta</taxon>
        <taxon>Embryophyta</taxon>
        <taxon>Tracheophyta</taxon>
        <taxon>Spermatophyta</taxon>
        <taxon>Magnoliopsida</taxon>
        <taxon>eudicotyledons</taxon>
        <taxon>Gunneridae</taxon>
        <taxon>Pentapetalae</taxon>
        <taxon>rosids</taxon>
        <taxon>fabids</taxon>
        <taxon>Malpighiales</taxon>
        <taxon>Linaceae</taxon>
        <taxon>Linum</taxon>
    </lineage>
</organism>
<accession>A0AAV2E093</accession>